<feature type="region of interest" description="Disordered" evidence="1">
    <location>
        <begin position="259"/>
        <end position="298"/>
    </location>
</feature>
<accession>A0A8H6VCB6</accession>
<feature type="compositionally biased region" description="Basic residues" evidence="1">
    <location>
        <begin position="184"/>
        <end position="204"/>
    </location>
</feature>
<feature type="region of interest" description="Disordered" evidence="1">
    <location>
        <begin position="166"/>
        <end position="227"/>
    </location>
</feature>
<dbReference type="Proteomes" id="UP000660729">
    <property type="component" value="Unassembled WGS sequence"/>
</dbReference>
<dbReference type="EMBL" id="JABCIY010000273">
    <property type="protein sequence ID" value="KAF7186025.1"/>
    <property type="molecule type" value="Genomic_DNA"/>
</dbReference>
<organism evidence="2 3">
    <name type="scientific">Pseudocercospora fuligena</name>
    <dbReference type="NCBI Taxonomy" id="685502"/>
    <lineage>
        <taxon>Eukaryota</taxon>
        <taxon>Fungi</taxon>
        <taxon>Dikarya</taxon>
        <taxon>Ascomycota</taxon>
        <taxon>Pezizomycotina</taxon>
        <taxon>Dothideomycetes</taxon>
        <taxon>Dothideomycetidae</taxon>
        <taxon>Mycosphaerellales</taxon>
        <taxon>Mycosphaerellaceae</taxon>
        <taxon>Pseudocercospora</taxon>
    </lineage>
</organism>
<evidence type="ECO:0000313" key="2">
    <source>
        <dbReference type="EMBL" id="KAF7186025.1"/>
    </source>
</evidence>
<name>A0A8H6VCB6_9PEZI</name>
<comment type="caution">
    <text evidence="2">The sequence shown here is derived from an EMBL/GenBank/DDBJ whole genome shotgun (WGS) entry which is preliminary data.</text>
</comment>
<sequence>MGDGVGATYEIRQWHQLPPDAMRATDELWQPPQGVDREATTGSVQPIQKFCHEIETYWNCTIVEAMPTHLRASTPYSLTMLLHLHRLASLSPKDMVGAHAALDVARSSRLSGAVPQSGEARIAWTDPETIKQDRVRKYAEPRIWEITDGLMLIDVRKACRTINDARRSEKNAAAEDAMDVSQPRSKKAEKRARYKANKAAKKHEARLQGSGRVEKCSGRWGGSKSDKKDNRQFVRAFEGLLKGKKNEVSESKRKTVARGFRLPSERFNPASIGSLGSTAQEPGEDGVDSNGGEMDLLE</sequence>
<dbReference type="AlphaFoldDB" id="A0A8H6VCB6"/>
<protein>
    <submittedName>
        <fullName evidence="2">Uncharacterized protein</fullName>
    </submittedName>
</protein>
<reference evidence="2" key="1">
    <citation type="submission" date="2020-04" db="EMBL/GenBank/DDBJ databases">
        <title>Draft genome resource of the tomato pathogen Pseudocercospora fuligena.</title>
        <authorList>
            <person name="Zaccaron A."/>
        </authorList>
    </citation>
    <scope>NUCLEOTIDE SEQUENCE</scope>
    <source>
        <strain evidence="2">PF001</strain>
    </source>
</reference>
<keyword evidence="3" id="KW-1185">Reference proteome</keyword>
<evidence type="ECO:0000313" key="3">
    <source>
        <dbReference type="Proteomes" id="UP000660729"/>
    </source>
</evidence>
<gene>
    <name evidence="2" type="ORF">HII31_12626</name>
</gene>
<evidence type="ECO:0000256" key="1">
    <source>
        <dbReference type="SAM" id="MobiDB-lite"/>
    </source>
</evidence>
<proteinExistence type="predicted"/>